<comment type="caution">
    <text evidence="1">The sequence shown here is derived from an EMBL/GenBank/DDBJ whole genome shotgun (WGS) entry which is preliminary data.</text>
</comment>
<name>A0A8X6X727_9ARAC</name>
<reference evidence="1" key="1">
    <citation type="submission" date="2020-08" db="EMBL/GenBank/DDBJ databases">
        <title>Multicomponent nature underlies the extraordinary mechanical properties of spider dragline silk.</title>
        <authorList>
            <person name="Kono N."/>
            <person name="Nakamura H."/>
            <person name="Mori M."/>
            <person name="Yoshida Y."/>
            <person name="Ohtoshi R."/>
            <person name="Malay A.D."/>
            <person name="Moran D.A.P."/>
            <person name="Tomita M."/>
            <person name="Numata K."/>
            <person name="Arakawa K."/>
        </authorList>
    </citation>
    <scope>NUCLEOTIDE SEQUENCE</scope>
</reference>
<sequence length="80" mass="9244">MGVVETRQKKRRNETTKVIFDLREKSTGSNRTLLKADTTEVEARSVYLRSFTSPCPISLENPLRFRSEPLRGNWLSLAFL</sequence>
<organism evidence="1 2">
    <name type="scientific">Trichonephila inaurata madagascariensis</name>
    <dbReference type="NCBI Taxonomy" id="2747483"/>
    <lineage>
        <taxon>Eukaryota</taxon>
        <taxon>Metazoa</taxon>
        <taxon>Ecdysozoa</taxon>
        <taxon>Arthropoda</taxon>
        <taxon>Chelicerata</taxon>
        <taxon>Arachnida</taxon>
        <taxon>Araneae</taxon>
        <taxon>Araneomorphae</taxon>
        <taxon>Entelegynae</taxon>
        <taxon>Araneoidea</taxon>
        <taxon>Nephilidae</taxon>
        <taxon>Trichonephila</taxon>
        <taxon>Trichonephila inaurata</taxon>
    </lineage>
</organism>
<keyword evidence="2" id="KW-1185">Reference proteome</keyword>
<evidence type="ECO:0000313" key="1">
    <source>
        <dbReference type="EMBL" id="GFY47406.1"/>
    </source>
</evidence>
<accession>A0A8X6X727</accession>
<dbReference type="Proteomes" id="UP000886998">
    <property type="component" value="Unassembled WGS sequence"/>
</dbReference>
<proteinExistence type="predicted"/>
<gene>
    <name evidence="1" type="ORF">TNIN_79761</name>
</gene>
<dbReference type="EMBL" id="BMAV01005934">
    <property type="protein sequence ID" value="GFY47406.1"/>
    <property type="molecule type" value="Genomic_DNA"/>
</dbReference>
<protein>
    <submittedName>
        <fullName evidence="1">Uncharacterized protein</fullName>
    </submittedName>
</protein>
<evidence type="ECO:0000313" key="2">
    <source>
        <dbReference type="Proteomes" id="UP000886998"/>
    </source>
</evidence>
<dbReference type="AlphaFoldDB" id="A0A8X6X727"/>